<evidence type="ECO:0000256" key="2">
    <source>
        <dbReference type="ARBA" id="ARBA00021980"/>
    </source>
</evidence>
<sequence length="294" mass="32867">MASKLSSSELVLNPDGSIYHCNIKPEELADTIILVGDQNRVSNVSKYFDAIETRSQKREIIVNTGILNQKRLTVISTGMGTDNIDIVLNELDALANIDLKKKEIKPIRKQLTFVRLGTSGAIQKDIPVDTIVASTYGLGFDGLMSFYANTESFYENPIAKEFIIQTKWNPKRALPYLAEGSEELLHLMTENSKVISGITATAIGFYGPQGRILRLNLDNESMNEQLTKFTYNNNRITNFEMETSAIYGLSHLMGHKALSLNTIVTNRYSGTFSKDPYSAIDSMIQFALEKLTKF</sequence>
<comment type="caution">
    <text evidence="5">The sequence shown here is derived from an EMBL/GenBank/DDBJ whole genome shotgun (WGS) entry which is preliminary data.</text>
</comment>
<dbReference type="SUPFAM" id="SSF53167">
    <property type="entry name" value="Purine and uridine phosphorylases"/>
    <property type="match status" value="1"/>
</dbReference>
<dbReference type="PANTHER" id="PTHR43691">
    <property type="entry name" value="URIDINE PHOSPHORYLASE"/>
    <property type="match status" value="1"/>
</dbReference>
<dbReference type="OrthoDB" id="9772602at2"/>
<gene>
    <name evidence="5" type="ORF">C4S77_04590</name>
</gene>
<evidence type="ECO:0000256" key="1">
    <source>
        <dbReference type="ARBA" id="ARBA00011888"/>
    </source>
</evidence>
<dbReference type="Gene3D" id="3.40.50.1580">
    <property type="entry name" value="Nucleoside phosphorylase domain"/>
    <property type="match status" value="1"/>
</dbReference>
<dbReference type="Pfam" id="PF01048">
    <property type="entry name" value="PNP_UDP_1"/>
    <property type="match status" value="1"/>
</dbReference>
<dbReference type="EC" id="2.4.2.3" evidence="1"/>
<comment type="catalytic activity">
    <reaction evidence="3">
        <text>uridine + phosphate = alpha-D-ribose 1-phosphate + uracil</text>
        <dbReference type="Rhea" id="RHEA:24388"/>
        <dbReference type="ChEBI" id="CHEBI:16704"/>
        <dbReference type="ChEBI" id="CHEBI:17568"/>
        <dbReference type="ChEBI" id="CHEBI:43474"/>
        <dbReference type="ChEBI" id="CHEBI:57720"/>
        <dbReference type="EC" id="2.4.2.3"/>
    </reaction>
</comment>
<dbReference type="GO" id="GO:0005829">
    <property type="term" value="C:cytosol"/>
    <property type="evidence" value="ECO:0007669"/>
    <property type="project" value="TreeGrafter"/>
</dbReference>
<feature type="domain" description="Nucleoside phosphorylase" evidence="4">
    <location>
        <begin position="32"/>
        <end position="270"/>
    </location>
</feature>
<dbReference type="EMBL" id="PSZM01000034">
    <property type="protein sequence ID" value="PQL93429.1"/>
    <property type="molecule type" value="Genomic_DNA"/>
</dbReference>
<keyword evidence="6" id="KW-1185">Reference proteome</keyword>
<dbReference type="GO" id="GO:0004850">
    <property type="term" value="F:uridine phosphorylase activity"/>
    <property type="evidence" value="ECO:0007669"/>
    <property type="project" value="UniProtKB-EC"/>
</dbReference>
<accession>A0A2S8AEA1</accession>
<dbReference type="AlphaFoldDB" id="A0A2S8AEA1"/>
<reference evidence="5 6" key="1">
    <citation type="submission" date="2018-02" db="EMBL/GenBank/DDBJ databases">
        <title>Genome sequences of Apibacter spp., gut symbionts of Asian honey bees.</title>
        <authorList>
            <person name="Kwong W.K."/>
            <person name="Steele M.I."/>
            <person name="Moran N.A."/>
        </authorList>
    </citation>
    <scope>NUCLEOTIDE SEQUENCE [LARGE SCALE GENOMIC DNA]</scope>
    <source>
        <strain evidence="6">wkB301</strain>
    </source>
</reference>
<name>A0A2S8AEA1_9FLAO</name>
<evidence type="ECO:0000313" key="6">
    <source>
        <dbReference type="Proteomes" id="UP000238042"/>
    </source>
</evidence>
<evidence type="ECO:0000256" key="3">
    <source>
        <dbReference type="ARBA" id="ARBA00048447"/>
    </source>
</evidence>
<dbReference type="InterPro" id="IPR000845">
    <property type="entry name" value="Nucleoside_phosphorylase_d"/>
</dbReference>
<dbReference type="Proteomes" id="UP000238042">
    <property type="component" value="Unassembled WGS sequence"/>
</dbReference>
<dbReference type="GO" id="GO:0006152">
    <property type="term" value="P:purine nucleoside catabolic process"/>
    <property type="evidence" value="ECO:0007669"/>
    <property type="project" value="TreeGrafter"/>
</dbReference>
<evidence type="ECO:0000259" key="4">
    <source>
        <dbReference type="Pfam" id="PF01048"/>
    </source>
</evidence>
<protein>
    <recommendedName>
        <fullName evidence="2">Uridine phosphorylase</fullName>
        <ecNumber evidence="1">2.4.2.3</ecNumber>
    </recommendedName>
</protein>
<dbReference type="InterPro" id="IPR035994">
    <property type="entry name" value="Nucleoside_phosphorylase_sf"/>
</dbReference>
<dbReference type="GO" id="GO:0004731">
    <property type="term" value="F:purine-nucleoside phosphorylase activity"/>
    <property type="evidence" value="ECO:0007669"/>
    <property type="project" value="TreeGrafter"/>
</dbReference>
<dbReference type="PANTHER" id="PTHR43691:SF11">
    <property type="entry name" value="FI09636P-RELATED"/>
    <property type="match status" value="1"/>
</dbReference>
<dbReference type="RefSeq" id="WP_105246407.1">
    <property type="nucleotide sequence ID" value="NZ_PSZM01000034.1"/>
</dbReference>
<proteinExistence type="predicted"/>
<dbReference type="CDD" id="cd00436">
    <property type="entry name" value="UP_TbUP-like"/>
    <property type="match status" value="1"/>
</dbReference>
<evidence type="ECO:0000313" key="5">
    <source>
        <dbReference type="EMBL" id="PQL93429.1"/>
    </source>
</evidence>
<organism evidence="5 6">
    <name type="scientific">Apibacter adventoris</name>
    <dbReference type="NCBI Taxonomy" id="1679466"/>
    <lineage>
        <taxon>Bacteria</taxon>
        <taxon>Pseudomonadati</taxon>
        <taxon>Bacteroidota</taxon>
        <taxon>Flavobacteriia</taxon>
        <taxon>Flavobacteriales</taxon>
        <taxon>Weeksellaceae</taxon>
        <taxon>Apibacter</taxon>
    </lineage>
</organism>